<evidence type="ECO:0000313" key="1">
    <source>
        <dbReference type="EMBL" id="JAI15088.1"/>
    </source>
</evidence>
<organism evidence="1">
    <name type="scientific">Tabanus bromius</name>
    <name type="common">Band-eyed brown horse fly</name>
    <dbReference type="NCBI Taxonomy" id="304241"/>
    <lineage>
        <taxon>Eukaryota</taxon>
        <taxon>Metazoa</taxon>
        <taxon>Ecdysozoa</taxon>
        <taxon>Arthropoda</taxon>
        <taxon>Hexapoda</taxon>
        <taxon>Insecta</taxon>
        <taxon>Pterygota</taxon>
        <taxon>Neoptera</taxon>
        <taxon>Endopterygota</taxon>
        <taxon>Diptera</taxon>
        <taxon>Brachycera</taxon>
        <taxon>Tabanomorpha</taxon>
        <taxon>Tabanoidea</taxon>
        <taxon>Tabanidae</taxon>
        <taxon>Tabanus</taxon>
    </lineage>
</organism>
<sequence length="139" mass="15279">ANNSVIPTYGSTSLLLNLGLRRDFGWNFIIADIPSPIIGADLLSHFGLIIDLKHGRLIDPKTGLSTNGIRTFSTRIPSIKLVTSSSTSPYRSLLEEFPSLLHPDGRIGDVTHNTRHHILTTPGPPVFAKPRRLCPSKFE</sequence>
<feature type="non-terminal residue" evidence="1">
    <location>
        <position position="1"/>
    </location>
</feature>
<protein>
    <submittedName>
        <fullName evidence="1">Putative gag-pol polyprotein</fullName>
    </submittedName>
</protein>
<dbReference type="EMBL" id="GDAI01002515">
    <property type="protein sequence ID" value="JAI15088.1"/>
    <property type="molecule type" value="mRNA"/>
</dbReference>
<proteinExistence type="evidence at transcript level"/>
<accession>A0A0K8TLS5</accession>
<name>A0A0K8TLS5_TABBR</name>
<reference evidence="1" key="1">
    <citation type="journal article" date="2015" name="Insect Biochem. Mol. Biol.">
        <title>An insight into the sialome of the horse fly, Tabanus bromius.</title>
        <authorList>
            <person name="Ribeiro J.M."/>
            <person name="Kazimirova M."/>
            <person name="Takac P."/>
            <person name="Andersen J.F."/>
            <person name="Francischetti I.M."/>
        </authorList>
    </citation>
    <scope>NUCLEOTIDE SEQUENCE</scope>
</reference>
<feature type="non-terminal residue" evidence="1">
    <location>
        <position position="139"/>
    </location>
</feature>
<dbReference type="AlphaFoldDB" id="A0A0K8TLS5"/>